<evidence type="ECO:0000259" key="1">
    <source>
        <dbReference type="Pfam" id="PF19729"/>
    </source>
</evidence>
<dbReference type="GO" id="GO:0031146">
    <property type="term" value="P:SCF-dependent proteasomal ubiquitin-dependent protein catabolic process"/>
    <property type="evidence" value="ECO:0007669"/>
    <property type="project" value="InterPro"/>
</dbReference>
<feature type="domain" description="F-box/LRR-repeat protein 18 LRR" evidence="1">
    <location>
        <begin position="34"/>
        <end position="238"/>
    </location>
</feature>
<dbReference type="InterPro" id="IPR045627">
    <property type="entry name" value="FBXL18_LRR"/>
</dbReference>
<dbReference type="Proteomes" id="UP000597762">
    <property type="component" value="Unassembled WGS sequence"/>
</dbReference>
<organism evidence="2 3">
    <name type="scientific">Acanthosepion pharaonis</name>
    <name type="common">Pharaoh cuttlefish</name>
    <name type="synonym">Sepia pharaonis</name>
    <dbReference type="NCBI Taxonomy" id="158019"/>
    <lineage>
        <taxon>Eukaryota</taxon>
        <taxon>Metazoa</taxon>
        <taxon>Spiralia</taxon>
        <taxon>Lophotrochozoa</taxon>
        <taxon>Mollusca</taxon>
        <taxon>Cephalopoda</taxon>
        <taxon>Coleoidea</taxon>
        <taxon>Decapodiformes</taxon>
        <taxon>Sepiida</taxon>
        <taxon>Sepiina</taxon>
        <taxon>Sepiidae</taxon>
        <taxon>Acanthosepion</taxon>
    </lineage>
</organism>
<dbReference type="Gene3D" id="3.80.10.10">
    <property type="entry name" value="Ribonuclease Inhibitor"/>
    <property type="match status" value="1"/>
</dbReference>
<proteinExistence type="predicted"/>
<accession>A0A812DEM5</accession>
<dbReference type="EMBL" id="CAHIKZ030003536">
    <property type="protein sequence ID" value="CAE1301419.1"/>
    <property type="molecule type" value="Genomic_DNA"/>
</dbReference>
<dbReference type="OrthoDB" id="9856535at2759"/>
<dbReference type="Pfam" id="PF19729">
    <property type="entry name" value="LRR_FBXL18"/>
    <property type="match status" value="1"/>
</dbReference>
<comment type="caution">
    <text evidence="2">The sequence shown here is derived from an EMBL/GenBank/DDBJ whole genome shotgun (WGS) entry which is preliminary data.</text>
</comment>
<evidence type="ECO:0000313" key="3">
    <source>
        <dbReference type="Proteomes" id="UP000597762"/>
    </source>
</evidence>
<dbReference type="AlphaFoldDB" id="A0A812DEM5"/>
<dbReference type="InterPro" id="IPR032675">
    <property type="entry name" value="LRR_dom_sf"/>
</dbReference>
<keyword evidence="3" id="KW-1185">Reference proteome</keyword>
<gene>
    <name evidence="2" type="ORF">SPHA_54400</name>
</gene>
<sequence length="279" mass="32239">MEVNQTLPVERQPEMGTYPGDPVSLSGELHSSCQDLETLIKGCPNMEQFELITPNFHSVFHRALGMCVREQNFYACESSRQLRESQLVWISYWKNLRYLQLTGIPEIRLGTYLISICKHCQQLETLHLAQLGLTGHCTYLASLCTALTYCKSLKDFRIEQPNMVLNENFFWSLGKCPKLERVCVASKGSTFNPFHLDQLLHFAPKLMVLMLFSGMSEDHCKRIQSDLTKKYKPQRPALWISLFPLQHIDLRDALNSMPIKHYEELMLLRSRVSVKPVGW</sequence>
<dbReference type="SUPFAM" id="SSF52047">
    <property type="entry name" value="RNI-like"/>
    <property type="match status" value="1"/>
</dbReference>
<name>A0A812DEM5_ACAPH</name>
<evidence type="ECO:0000313" key="2">
    <source>
        <dbReference type="EMBL" id="CAE1301419.1"/>
    </source>
</evidence>
<reference evidence="2" key="1">
    <citation type="submission" date="2021-01" db="EMBL/GenBank/DDBJ databases">
        <authorList>
            <person name="Li R."/>
            <person name="Bekaert M."/>
        </authorList>
    </citation>
    <scope>NUCLEOTIDE SEQUENCE</scope>
    <source>
        <strain evidence="2">Farmed</strain>
    </source>
</reference>
<protein>
    <submittedName>
        <fullName evidence="2">FBXL18</fullName>
    </submittedName>
</protein>